<reference evidence="2 3" key="1">
    <citation type="journal article" date="2024" name="G3 (Bethesda)">
        <title>Genome assembly of Hibiscus sabdariffa L. provides insights into metabolisms of medicinal natural products.</title>
        <authorList>
            <person name="Kim T."/>
        </authorList>
    </citation>
    <scope>NUCLEOTIDE SEQUENCE [LARGE SCALE GENOMIC DNA]</scope>
    <source>
        <strain evidence="2">TK-2024</strain>
        <tissue evidence="2">Old leaves</tissue>
    </source>
</reference>
<comment type="caution">
    <text evidence="2">The sequence shown here is derived from an EMBL/GenBank/DDBJ whole genome shotgun (WGS) entry which is preliminary data.</text>
</comment>
<proteinExistence type="predicted"/>
<dbReference type="EMBL" id="JBBPBM010000093">
    <property type="protein sequence ID" value="KAK8509201.1"/>
    <property type="molecule type" value="Genomic_DNA"/>
</dbReference>
<name>A0ABR2BQ82_9ROSI</name>
<evidence type="ECO:0000313" key="3">
    <source>
        <dbReference type="Proteomes" id="UP001472677"/>
    </source>
</evidence>
<protein>
    <submittedName>
        <fullName evidence="2">Uncharacterized protein</fullName>
    </submittedName>
</protein>
<evidence type="ECO:0000313" key="2">
    <source>
        <dbReference type="EMBL" id="KAK8509201.1"/>
    </source>
</evidence>
<keyword evidence="3" id="KW-1185">Reference proteome</keyword>
<keyword evidence="1" id="KW-0812">Transmembrane</keyword>
<evidence type="ECO:0000256" key="1">
    <source>
        <dbReference type="SAM" id="Phobius"/>
    </source>
</evidence>
<organism evidence="2 3">
    <name type="scientific">Hibiscus sabdariffa</name>
    <name type="common">roselle</name>
    <dbReference type="NCBI Taxonomy" id="183260"/>
    <lineage>
        <taxon>Eukaryota</taxon>
        <taxon>Viridiplantae</taxon>
        <taxon>Streptophyta</taxon>
        <taxon>Embryophyta</taxon>
        <taxon>Tracheophyta</taxon>
        <taxon>Spermatophyta</taxon>
        <taxon>Magnoliopsida</taxon>
        <taxon>eudicotyledons</taxon>
        <taxon>Gunneridae</taxon>
        <taxon>Pentapetalae</taxon>
        <taxon>rosids</taxon>
        <taxon>malvids</taxon>
        <taxon>Malvales</taxon>
        <taxon>Malvaceae</taxon>
        <taxon>Malvoideae</taxon>
        <taxon>Hibiscus</taxon>
    </lineage>
</organism>
<keyword evidence="1" id="KW-1133">Transmembrane helix</keyword>
<keyword evidence="1" id="KW-0472">Membrane</keyword>
<gene>
    <name evidence="2" type="ORF">V6N12_018287</name>
</gene>
<sequence>MRLYLSTPSVVFHVLDWSYSVSLLCWAAMFLGMIVPKALMPLEAEIDRRWCIENIDRFQEKQLENMQQFCSDKKEIRQQSRREMIQGISHLIMPRAIARCTNVESLPPAPFTLMG</sequence>
<feature type="transmembrane region" description="Helical" evidence="1">
    <location>
        <begin position="20"/>
        <end position="39"/>
    </location>
</feature>
<accession>A0ABR2BQ82</accession>
<dbReference type="Proteomes" id="UP001472677">
    <property type="component" value="Unassembled WGS sequence"/>
</dbReference>